<keyword evidence="1" id="KW-0812">Transmembrane</keyword>
<proteinExistence type="predicted"/>
<feature type="non-terminal residue" evidence="2">
    <location>
        <position position="151"/>
    </location>
</feature>
<feature type="transmembrane region" description="Helical" evidence="1">
    <location>
        <begin position="52"/>
        <end position="77"/>
    </location>
</feature>
<feature type="transmembrane region" description="Helical" evidence="1">
    <location>
        <begin position="12"/>
        <end position="32"/>
    </location>
</feature>
<keyword evidence="3" id="KW-1185">Reference proteome</keyword>
<dbReference type="AlphaFoldDB" id="A0A9P9G4K9"/>
<reference evidence="2" key="1">
    <citation type="journal article" date="2021" name="Nat. Commun.">
        <title>Genetic determinants of endophytism in the Arabidopsis root mycobiome.</title>
        <authorList>
            <person name="Mesny F."/>
            <person name="Miyauchi S."/>
            <person name="Thiergart T."/>
            <person name="Pickel B."/>
            <person name="Atanasova L."/>
            <person name="Karlsson M."/>
            <person name="Huettel B."/>
            <person name="Barry K.W."/>
            <person name="Haridas S."/>
            <person name="Chen C."/>
            <person name="Bauer D."/>
            <person name="Andreopoulos W."/>
            <person name="Pangilinan J."/>
            <person name="LaButti K."/>
            <person name="Riley R."/>
            <person name="Lipzen A."/>
            <person name="Clum A."/>
            <person name="Drula E."/>
            <person name="Henrissat B."/>
            <person name="Kohler A."/>
            <person name="Grigoriev I.V."/>
            <person name="Martin F.M."/>
            <person name="Hacquard S."/>
        </authorList>
    </citation>
    <scope>NUCLEOTIDE SEQUENCE</scope>
    <source>
        <strain evidence="2">FSSC 5 MPI-SDFR-AT-0091</strain>
    </source>
</reference>
<evidence type="ECO:0000256" key="1">
    <source>
        <dbReference type="SAM" id="Phobius"/>
    </source>
</evidence>
<name>A0A9P9G4K9_FUSSL</name>
<evidence type="ECO:0000313" key="2">
    <source>
        <dbReference type="EMBL" id="KAH7232428.1"/>
    </source>
</evidence>
<dbReference type="EMBL" id="JAGTJS010000029">
    <property type="protein sequence ID" value="KAH7232428.1"/>
    <property type="molecule type" value="Genomic_DNA"/>
</dbReference>
<accession>A0A9P9G4K9</accession>
<dbReference type="Proteomes" id="UP000736672">
    <property type="component" value="Unassembled WGS sequence"/>
</dbReference>
<dbReference type="OrthoDB" id="3599804at2759"/>
<feature type="transmembrane region" description="Helical" evidence="1">
    <location>
        <begin position="131"/>
        <end position="150"/>
    </location>
</feature>
<sequence>DTELVLRWWYEFLRHTITVSIFGGSITLTVVVQQIQDPAELNQDSRFHHETVRILLTVAWLLFVSALALALVSSLLLPFDHEAVTGAFRGGTISTRVILFHILSFLLCAVLLGAFIVLSLCVVAYVEIVGWIGFAVTLVTAVIALFFWLWR</sequence>
<keyword evidence="1" id="KW-0472">Membrane</keyword>
<comment type="caution">
    <text evidence="2">The sequence shown here is derived from an EMBL/GenBank/DDBJ whole genome shotgun (WGS) entry which is preliminary data.</text>
</comment>
<feature type="transmembrane region" description="Helical" evidence="1">
    <location>
        <begin position="98"/>
        <end position="125"/>
    </location>
</feature>
<organism evidence="2 3">
    <name type="scientific">Fusarium solani</name>
    <name type="common">Filamentous fungus</name>
    <dbReference type="NCBI Taxonomy" id="169388"/>
    <lineage>
        <taxon>Eukaryota</taxon>
        <taxon>Fungi</taxon>
        <taxon>Dikarya</taxon>
        <taxon>Ascomycota</taxon>
        <taxon>Pezizomycotina</taxon>
        <taxon>Sordariomycetes</taxon>
        <taxon>Hypocreomycetidae</taxon>
        <taxon>Hypocreales</taxon>
        <taxon>Nectriaceae</taxon>
        <taxon>Fusarium</taxon>
        <taxon>Fusarium solani species complex</taxon>
    </lineage>
</organism>
<protein>
    <submittedName>
        <fullName evidence="2">Uncharacterized protein</fullName>
    </submittedName>
</protein>
<evidence type="ECO:0000313" key="3">
    <source>
        <dbReference type="Proteomes" id="UP000736672"/>
    </source>
</evidence>
<keyword evidence="1" id="KW-1133">Transmembrane helix</keyword>
<gene>
    <name evidence="2" type="ORF">B0J15DRAFT_367069</name>
</gene>
<feature type="non-terminal residue" evidence="2">
    <location>
        <position position="1"/>
    </location>
</feature>